<dbReference type="PANTHER" id="PTHR37807">
    <property type="entry name" value="OS07G0160300 PROTEIN"/>
    <property type="match status" value="1"/>
</dbReference>
<accession>A0A3A1U3N3</accession>
<dbReference type="SUPFAM" id="SSF52540">
    <property type="entry name" value="P-loop containing nucleoside triphosphate hydrolases"/>
    <property type="match status" value="1"/>
</dbReference>
<dbReference type="AlphaFoldDB" id="A0A3A1U3N3"/>
<dbReference type="InterPro" id="IPR027417">
    <property type="entry name" value="P-loop_NTPase"/>
</dbReference>
<keyword evidence="1" id="KW-0547">Nucleotide-binding</keyword>
<sequence length="183" mass="18924">MEQDAGMAVLVVLSGPPGIGKSTVGDAVAALHPAVRLSIDDVEEAMRACGIPADATGIAAYEVVRAAAEQNLVLGLDVVVDAVNDSDPARGTWRRAADATGARLLQVVLATDDEGAHRARLEGRTRPFTRIPEPTWEAAVAMRDGTAPWPEDVLRLDAALPPDALARTVLAALPPSTPPGSAA</sequence>
<keyword evidence="1" id="KW-0067">ATP-binding</keyword>
<protein>
    <submittedName>
        <fullName evidence="1">ATP-binding protein</fullName>
    </submittedName>
</protein>
<evidence type="ECO:0000313" key="2">
    <source>
        <dbReference type="Proteomes" id="UP000265742"/>
    </source>
</evidence>
<reference evidence="2" key="1">
    <citation type="submission" date="2018-09" db="EMBL/GenBank/DDBJ databases">
        <authorList>
            <person name="Kim I."/>
        </authorList>
    </citation>
    <scope>NUCLEOTIDE SEQUENCE [LARGE SCALE GENOMIC DNA]</scope>
    <source>
        <strain evidence="2">DD4a</strain>
    </source>
</reference>
<dbReference type="EMBL" id="QXTG01000001">
    <property type="protein sequence ID" value="RIX30992.1"/>
    <property type="molecule type" value="Genomic_DNA"/>
</dbReference>
<dbReference type="Pfam" id="PF13671">
    <property type="entry name" value="AAA_33"/>
    <property type="match status" value="1"/>
</dbReference>
<name>A0A3A1U3N3_9MICO</name>
<evidence type="ECO:0000313" key="1">
    <source>
        <dbReference type="EMBL" id="RIX30992.1"/>
    </source>
</evidence>
<dbReference type="Gene3D" id="3.40.50.300">
    <property type="entry name" value="P-loop containing nucleotide triphosphate hydrolases"/>
    <property type="match status" value="1"/>
</dbReference>
<dbReference type="GO" id="GO:0005524">
    <property type="term" value="F:ATP binding"/>
    <property type="evidence" value="ECO:0007669"/>
    <property type="project" value="UniProtKB-KW"/>
</dbReference>
<proteinExistence type="predicted"/>
<dbReference type="PANTHER" id="PTHR37807:SF3">
    <property type="entry name" value="OS07G0160300 PROTEIN"/>
    <property type="match status" value="1"/>
</dbReference>
<gene>
    <name evidence="1" type="ORF">D1781_06350</name>
</gene>
<comment type="caution">
    <text evidence="1">The sequence shown here is derived from an EMBL/GenBank/DDBJ whole genome shotgun (WGS) entry which is preliminary data.</text>
</comment>
<keyword evidence="2" id="KW-1185">Reference proteome</keyword>
<dbReference type="Proteomes" id="UP000265742">
    <property type="component" value="Unassembled WGS sequence"/>
</dbReference>
<organism evidence="1 2">
    <name type="scientific">Amnibacterium setariae</name>
    <dbReference type="NCBI Taxonomy" id="2306585"/>
    <lineage>
        <taxon>Bacteria</taxon>
        <taxon>Bacillati</taxon>
        <taxon>Actinomycetota</taxon>
        <taxon>Actinomycetes</taxon>
        <taxon>Micrococcales</taxon>
        <taxon>Microbacteriaceae</taxon>
        <taxon>Amnibacterium</taxon>
    </lineage>
</organism>